<comment type="caution">
    <text evidence="1">The sequence shown here is derived from an EMBL/GenBank/DDBJ whole genome shotgun (WGS) entry which is preliminary data.</text>
</comment>
<evidence type="ECO:0000313" key="2">
    <source>
        <dbReference type="Proteomes" id="UP000626210"/>
    </source>
</evidence>
<reference evidence="2" key="1">
    <citation type="journal article" date="2019" name="Int. J. Syst. Evol. Microbiol.">
        <title>The Global Catalogue of Microorganisms (GCM) 10K type strain sequencing project: providing services to taxonomists for standard genome sequencing and annotation.</title>
        <authorList>
            <consortium name="The Broad Institute Genomics Platform"/>
            <consortium name="The Broad Institute Genome Sequencing Center for Infectious Disease"/>
            <person name="Wu L."/>
            <person name="Ma J."/>
        </authorList>
    </citation>
    <scope>NUCLEOTIDE SEQUENCE [LARGE SCALE GENOMIC DNA]</scope>
    <source>
        <strain evidence="2">KCTC 23314</strain>
    </source>
</reference>
<keyword evidence="2" id="KW-1185">Reference proteome</keyword>
<evidence type="ECO:0000313" key="1">
    <source>
        <dbReference type="EMBL" id="GHC88814.1"/>
    </source>
</evidence>
<accession>A0ABQ3G449</accession>
<dbReference type="EMBL" id="BMYK01000011">
    <property type="protein sequence ID" value="GHC88814.1"/>
    <property type="molecule type" value="Genomic_DNA"/>
</dbReference>
<protein>
    <submittedName>
        <fullName evidence="1">Uncharacterized protein</fullName>
    </submittedName>
</protein>
<proteinExistence type="predicted"/>
<gene>
    <name evidence="1" type="ORF">GCM10007320_36000</name>
</gene>
<dbReference type="Proteomes" id="UP000626210">
    <property type="component" value="Unassembled WGS sequence"/>
</dbReference>
<organism evidence="1 2">
    <name type="scientific">Pseudorhodoferax aquiterrae</name>
    <dbReference type="NCBI Taxonomy" id="747304"/>
    <lineage>
        <taxon>Bacteria</taxon>
        <taxon>Pseudomonadati</taxon>
        <taxon>Pseudomonadota</taxon>
        <taxon>Betaproteobacteria</taxon>
        <taxon>Burkholderiales</taxon>
        <taxon>Comamonadaceae</taxon>
    </lineage>
</organism>
<name>A0ABQ3G449_9BURK</name>
<sequence length="62" mass="6953">MRVDLSAARATGLKRSFTRMDKTMALKTTDFTIHGASRFPLVLATADAPPGYAARWPRSWER</sequence>